<evidence type="ECO:0000313" key="2">
    <source>
        <dbReference type="EMBL" id="CAE8613094.1"/>
    </source>
</evidence>
<reference evidence="2" key="1">
    <citation type="submission" date="2021-02" db="EMBL/GenBank/DDBJ databases">
        <authorList>
            <person name="Dougan E. K."/>
            <person name="Rhodes N."/>
            <person name="Thang M."/>
            <person name="Chan C."/>
        </authorList>
    </citation>
    <scope>NUCLEOTIDE SEQUENCE</scope>
</reference>
<accession>A0A813FR23</accession>
<keyword evidence="3" id="KW-1185">Reference proteome</keyword>
<dbReference type="InterPro" id="IPR000477">
    <property type="entry name" value="RT_dom"/>
</dbReference>
<name>A0A813FR23_POLGL</name>
<organism evidence="2 3">
    <name type="scientific">Polarella glacialis</name>
    <name type="common">Dinoflagellate</name>
    <dbReference type="NCBI Taxonomy" id="89957"/>
    <lineage>
        <taxon>Eukaryota</taxon>
        <taxon>Sar</taxon>
        <taxon>Alveolata</taxon>
        <taxon>Dinophyceae</taxon>
        <taxon>Suessiales</taxon>
        <taxon>Suessiaceae</taxon>
        <taxon>Polarella</taxon>
    </lineage>
</organism>
<proteinExistence type="predicted"/>
<sequence>MLRDVDLQLAGVPHIQEPDYVVTPDVLYADDTVLVSAHANRLQQHLDLLVSEGKAYGLELNWGKTVCMNINHSGRIRSPDGVFLKHVQQAVYLGGLITSSGSAAPEVNRRLGEAANSFDKLATVWKHANISKQRKLSIFIACVLPKLFYAIDSLCLLQSDRRKLDSFHSKCLRKIYGIPHSYISRVSNQAVLDISGATHLSVEFRRRQLFLLHRIAQQPCDSYVKQLTFQSGTCKPVQWNIFRKRGRPKRQWVASVFEQALSLAGGSQDEFALLLSSSTSEWRRRVISCCNEQ</sequence>
<dbReference type="Pfam" id="PF00078">
    <property type="entry name" value="RVT_1"/>
    <property type="match status" value="1"/>
</dbReference>
<dbReference type="Proteomes" id="UP000654075">
    <property type="component" value="Unassembled WGS sequence"/>
</dbReference>
<dbReference type="EMBL" id="CAJNNV010025201">
    <property type="protein sequence ID" value="CAE8613094.1"/>
    <property type="molecule type" value="Genomic_DNA"/>
</dbReference>
<comment type="caution">
    <text evidence="2">The sequence shown here is derived from an EMBL/GenBank/DDBJ whole genome shotgun (WGS) entry which is preliminary data.</text>
</comment>
<gene>
    <name evidence="2" type="ORF">PGLA1383_LOCUS30878</name>
</gene>
<dbReference type="OrthoDB" id="425014at2759"/>
<feature type="domain" description="Reverse transcriptase" evidence="1">
    <location>
        <begin position="26"/>
        <end position="94"/>
    </location>
</feature>
<dbReference type="AlphaFoldDB" id="A0A813FR23"/>
<evidence type="ECO:0000259" key="1">
    <source>
        <dbReference type="Pfam" id="PF00078"/>
    </source>
</evidence>
<evidence type="ECO:0000313" key="3">
    <source>
        <dbReference type="Proteomes" id="UP000654075"/>
    </source>
</evidence>
<protein>
    <recommendedName>
        <fullName evidence="1">Reverse transcriptase domain-containing protein</fullName>
    </recommendedName>
</protein>
<dbReference type="PANTHER" id="PTHR47027">
    <property type="entry name" value="REVERSE TRANSCRIPTASE DOMAIN-CONTAINING PROTEIN"/>
    <property type="match status" value="1"/>
</dbReference>
<dbReference type="PANTHER" id="PTHR47027:SF20">
    <property type="entry name" value="REVERSE TRANSCRIPTASE-LIKE PROTEIN WITH RNA-DIRECTED DNA POLYMERASE DOMAIN"/>
    <property type="match status" value="1"/>
</dbReference>